<dbReference type="Proteomes" id="UP000176682">
    <property type="component" value="Unassembled WGS sequence"/>
</dbReference>
<proteinExistence type="predicted"/>
<accession>A0A1F5FF89</accession>
<name>A0A1F5FF89_9BACT</name>
<comment type="caution">
    <text evidence="1">The sequence shown here is derived from an EMBL/GenBank/DDBJ whole genome shotgun (WGS) entry which is preliminary data.</text>
</comment>
<reference evidence="1 2" key="1">
    <citation type="journal article" date="2016" name="Nat. Commun.">
        <title>Thousands of microbial genomes shed light on interconnected biogeochemical processes in an aquifer system.</title>
        <authorList>
            <person name="Anantharaman K."/>
            <person name="Brown C.T."/>
            <person name="Hug L.A."/>
            <person name="Sharon I."/>
            <person name="Castelle C.J."/>
            <person name="Probst A.J."/>
            <person name="Thomas B.C."/>
            <person name="Singh A."/>
            <person name="Wilkins M.J."/>
            <person name="Karaoz U."/>
            <person name="Brodie E.L."/>
            <person name="Williams K.H."/>
            <person name="Hubbard S.S."/>
            <person name="Banfield J.F."/>
        </authorList>
    </citation>
    <scope>NUCLEOTIDE SEQUENCE [LARGE SCALE GENOMIC DNA]</scope>
</reference>
<dbReference type="EMBL" id="MFAM01000052">
    <property type="protein sequence ID" value="OGD78300.1"/>
    <property type="molecule type" value="Genomic_DNA"/>
</dbReference>
<organism evidence="1 2">
    <name type="scientific">Candidatus Collierbacteria bacterium RIFOXYB1_FULL_49_13</name>
    <dbReference type="NCBI Taxonomy" id="1817728"/>
    <lineage>
        <taxon>Bacteria</taxon>
        <taxon>Candidatus Collieribacteriota</taxon>
    </lineage>
</organism>
<dbReference type="AlphaFoldDB" id="A0A1F5FF89"/>
<evidence type="ECO:0000313" key="2">
    <source>
        <dbReference type="Proteomes" id="UP000176682"/>
    </source>
</evidence>
<evidence type="ECO:0000313" key="1">
    <source>
        <dbReference type="EMBL" id="OGD78300.1"/>
    </source>
</evidence>
<sequence>MAEAVNIGLTVRNIEQIGGEKAVEKELQMEVARWIRTDFMKGILDVCKGDDLDDDLVYKRGKRAFTQKEFDAREERFLKSARLQSELAMAIAALPNKGKHGEDIRAALERVANEAQFLDQKANDKRRHQRNTGKQNRDQDFLTKYEGYIAGTLGVVTLFRALSMIDGDGFGRTSLSLLVADESADVHGGTDLVIDRGEKGVWLVQVKALAGEEDFSVYDLDRVNSVRLGDRVIVKPASIENMRREREKDVYGRNSHLMCIIVPRFTSKNIAGSVMGGPKWGVANLEDQLVEIGFI</sequence>
<gene>
    <name evidence="1" type="ORF">A2368_00240</name>
</gene>
<protein>
    <submittedName>
        <fullName evidence="1">Uncharacterized protein</fullName>
    </submittedName>
</protein>